<evidence type="ECO:0000313" key="1">
    <source>
        <dbReference type="EMBL" id="MBX44418.1"/>
    </source>
</evidence>
<dbReference type="AlphaFoldDB" id="A0A2P2NPJ4"/>
<organism evidence="1">
    <name type="scientific">Rhizophora mucronata</name>
    <name type="common">Asiatic mangrove</name>
    <dbReference type="NCBI Taxonomy" id="61149"/>
    <lineage>
        <taxon>Eukaryota</taxon>
        <taxon>Viridiplantae</taxon>
        <taxon>Streptophyta</taxon>
        <taxon>Embryophyta</taxon>
        <taxon>Tracheophyta</taxon>
        <taxon>Spermatophyta</taxon>
        <taxon>Magnoliopsida</taxon>
        <taxon>eudicotyledons</taxon>
        <taxon>Gunneridae</taxon>
        <taxon>Pentapetalae</taxon>
        <taxon>rosids</taxon>
        <taxon>fabids</taxon>
        <taxon>Malpighiales</taxon>
        <taxon>Rhizophoraceae</taxon>
        <taxon>Rhizophora</taxon>
    </lineage>
</organism>
<reference evidence="1" key="1">
    <citation type="submission" date="2018-02" db="EMBL/GenBank/DDBJ databases">
        <title>Rhizophora mucronata_Transcriptome.</title>
        <authorList>
            <person name="Meera S.P."/>
            <person name="Sreeshan A."/>
            <person name="Augustine A."/>
        </authorList>
    </citation>
    <scope>NUCLEOTIDE SEQUENCE</scope>
    <source>
        <tissue evidence="1">Leaf</tissue>
    </source>
</reference>
<dbReference type="EMBL" id="GGEC01063934">
    <property type="protein sequence ID" value="MBX44418.1"/>
    <property type="molecule type" value="Transcribed_RNA"/>
</dbReference>
<name>A0A2P2NPJ4_RHIMU</name>
<proteinExistence type="predicted"/>
<sequence>MEVASFFKGFWYCCDFWKPDIPNS</sequence>
<accession>A0A2P2NPJ4</accession>
<protein>
    <submittedName>
        <fullName evidence="1">Uncharacterized protein</fullName>
    </submittedName>
</protein>